<evidence type="ECO:0000313" key="6">
    <source>
        <dbReference type="EMBL" id="AEE97113.1"/>
    </source>
</evidence>
<evidence type="ECO:0000256" key="2">
    <source>
        <dbReference type="ARBA" id="ARBA00022448"/>
    </source>
</evidence>
<dbReference type="STRING" id="697281.Mahau_1937"/>
<proteinExistence type="inferred from homology"/>
<protein>
    <submittedName>
        <fullName evidence="6">ABC transporter related protein</fullName>
    </submittedName>
</protein>
<dbReference type="SUPFAM" id="SSF52540">
    <property type="entry name" value="P-loop containing nucleoside triphosphate hydrolases"/>
    <property type="match status" value="1"/>
</dbReference>
<reference evidence="6 7" key="2">
    <citation type="journal article" date="2011" name="Stand. Genomic Sci.">
        <title>Complete genome sequence of Mahella australiensis type strain (50-1 BON).</title>
        <authorList>
            <person name="Sikorski J."/>
            <person name="Teshima H."/>
            <person name="Nolan M."/>
            <person name="Lucas S."/>
            <person name="Hammon N."/>
            <person name="Deshpande S."/>
            <person name="Cheng J.F."/>
            <person name="Pitluck S."/>
            <person name="Liolios K."/>
            <person name="Pagani I."/>
            <person name="Ivanova N."/>
            <person name="Huntemann M."/>
            <person name="Mavromatis K."/>
            <person name="Ovchinikova G."/>
            <person name="Pati A."/>
            <person name="Tapia R."/>
            <person name="Han C."/>
            <person name="Goodwin L."/>
            <person name="Chen A."/>
            <person name="Palaniappan K."/>
            <person name="Land M."/>
            <person name="Hauser L."/>
            <person name="Ngatchou-Djao O.D."/>
            <person name="Rohde M."/>
            <person name="Pukall R."/>
            <person name="Spring S."/>
            <person name="Abt B."/>
            <person name="Goker M."/>
            <person name="Detter J.C."/>
            <person name="Woyke T."/>
            <person name="Bristow J."/>
            <person name="Markowitz V."/>
            <person name="Hugenholtz P."/>
            <person name="Eisen J.A."/>
            <person name="Kyrpides N.C."/>
            <person name="Klenk H.P."/>
            <person name="Lapidus A."/>
        </authorList>
    </citation>
    <scope>NUCLEOTIDE SEQUENCE [LARGE SCALE GENOMIC DNA]</scope>
    <source>
        <strain evidence="7">DSM 15567 / CIP 107919 / 50-1 BON</strain>
    </source>
</reference>
<dbReference type="PANTHER" id="PTHR42734:SF17">
    <property type="entry name" value="METAL TRANSPORT SYSTEM ATP-BINDING PROTEIN TM_0124-RELATED"/>
    <property type="match status" value="1"/>
</dbReference>
<dbReference type="OrthoDB" id="9799337at2"/>
<dbReference type="InterPro" id="IPR003439">
    <property type="entry name" value="ABC_transporter-like_ATP-bd"/>
</dbReference>
<evidence type="ECO:0000256" key="1">
    <source>
        <dbReference type="ARBA" id="ARBA00005417"/>
    </source>
</evidence>
<dbReference type="RefSeq" id="WP_013781541.1">
    <property type="nucleotide sequence ID" value="NC_015520.1"/>
</dbReference>
<dbReference type="SMART" id="SM00382">
    <property type="entry name" value="AAA"/>
    <property type="match status" value="1"/>
</dbReference>
<sequence length="241" mass="26704">MSSAIEISNVTFAYEDKTVLENISLTIEQGEFSAIIGPNGSGKSTLINIMVGLLTPNSGSVRIAGHNIGYLPQRSFAFNQAFPADVKEVVSMGLYTKVGLFRRLKKSDWGKVYDTLGLVDMLDYKDKLIGHLSGGQQQRVFIARALVSDPQILFLDEPTVGVDAKSQQALFDLLEKLNKERGITIVMVTHDVWVITDKVNRVICMGNGHIYPNCSLDNMDAHMLSELYGYPIKLESHVHRS</sequence>
<dbReference type="InterPro" id="IPR027417">
    <property type="entry name" value="P-loop_NTPase"/>
</dbReference>
<dbReference type="AlphaFoldDB" id="F4A1R3"/>
<dbReference type="PROSITE" id="PS00211">
    <property type="entry name" value="ABC_TRANSPORTER_1"/>
    <property type="match status" value="1"/>
</dbReference>
<dbReference type="eggNOG" id="COG1121">
    <property type="taxonomic scope" value="Bacteria"/>
</dbReference>
<dbReference type="GO" id="GO:0016887">
    <property type="term" value="F:ATP hydrolysis activity"/>
    <property type="evidence" value="ECO:0007669"/>
    <property type="project" value="InterPro"/>
</dbReference>
<keyword evidence="7" id="KW-1185">Reference proteome</keyword>
<dbReference type="Gene3D" id="3.40.50.300">
    <property type="entry name" value="P-loop containing nucleotide triphosphate hydrolases"/>
    <property type="match status" value="1"/>
</dbReference>
<dbReference type="Proteomes" id="UP000008457">
    <property type="component" value="Chromosome"/>
</dbReference>
<name>F4A1R3_MAHA5</name>
<evidence type="ECO:0000256" key="3">
    <source>
        <dbReference type="ARBA" id="ARBA00022741"/>
    </source>
</evidence>
<evidence type="ECO:0000259" key="5">
    <source>
        <dbReference type="PROSITE" id="PS50893"/>
    </source>
</evidence>
<dbReference type="EMBL" id="CP002360">
    <property type="protein sequence ID" value="AEE97113.1"/>
    <property type="molecule type" value="Genomic_DNA"/>
</dbReference>
<gene>
    <name evidence="6" type="ordered locus">Mahau_1937</name>
</gene>
<evidence type="ECO:0000313" key="7">
    <source>
        <dbReference type="Proteomes" id="UP000008457"/>
    </source>
</evidence>
<dbReference type="PROSITE" id="PS50893">
    <property type="entry name" value="ABC_TRANSPORTER_2"/>
    <property type="match status" value="1"/>
</dbReference>
<dbReference type="Pfam" id="PF00005">
    <property type="entry name" value="ABC_tran"/>
    <property type="match status" value="1"/>
</dbReference>
<keyword evidence="4" id="KW-0067">ATP-binding</keyword>
<comment type="similarity">
    <text evidence="1">Belongs to the ABC transporter superfamily.</text>
</comment>
<dbReference type="InterPro" id="IPR017871">
    <property type="entry name" value="ABC_transporter-like_CS"/>
</dbReference>
<dbReference type="CDD" id="cd03235">
    <property type="entry name" value="ABC_Metallic_Cations"/>
    <property type="match status" value="1"/>
</dbReference>
<organism evidence="6 7">
    <name type="scientific">Mahella australiensis (strain DSM 15567 / CIP 107919 / 50-1 BON)</name>
    <dbReference type="NCBI Taxonomy" id="697281"/>
    <lineage>
        <taxon>Bacteria</taxon>
        <taxon>Bacillati</taxon>
        <taxon>Bacillota</taxon>
        <taxon>Clostridia</taxon>
        <taxon>Thermoanaerobacterales</taxon>
        <taxon>Thermoanaerobacterales Family IV. Incertae Sedis</taxon>
        <taxon>Mahella</taxon>
    </lineage>
</organism>
<dbReference type="GO" id="GO:0005524">
    <property type="term" value="F:ATP binding"/>
    <property type="evidence" value="ECO:0007669"/>
    <property type="project" value="UniProtKB-KW"/>
</dbReference>
<dbReference type="InterPro" id="IPR003593">
    <property type="entry name" value="AAA+_ATPase"/>
</dbReference>
<feature type="domain" description="ABC transporter" evidence="5">
    <location>
        <begin position="5"/>
        <end position="232"/>
    </location>
</feature>
<dbReference type="PANTHER" id="PTHR42734">
    <property type="entry name" value="METAL TRANSPORT SYSTEM ATP-BINDING PROTEIN TM_0124-RELATED"/>
    <property type="match status" value="1"/>
</dbReference>
<dbReference type="KEGG" id="mas:Mahau_1937"/>
<dbReference type="InterPro" id="IPR050153">
    <property type="entry name" value="Metal_Ion_Import_ABC"/>
</dbReference>
<keyword evidence="3" id="KW-0547">Nucleotide-binding</keyword>
<dbReference type="HOGENOM" id="CLU_000604_1_11_9"/>
<keyword evidence="2" id="KW-0813">Transport</keyword>
<evidence type="ECO:0000256" key="4">
    <source>
        <dbReference type="ARBA" id="ARBA00022840"/>
    </source>
</evidence>
<accession>F4A1R3</accession>
<dbReference type="FunFam" id="3.40.50.300:FF:000134">
    <property type="entry name" value="Iron-enterobactin ABC transporter ATP-binding protein"/>
    <property type="match status" value="1"/>
</dbReference>
<reference evidence="7" key="1">
    <citation type="submission" date="2010-11" db="EMBL/GenBank/DDBJ databases">
        <title>The complete genome of Mahella australiensis DSM 15567.</title>
        <authorList>
            <consortium name="US DOE Joint Genome Institute (JGI-PGF)"/>
            <person name="Lucas S."/>
            <person name="Copeland A."/>
            <person name="Lapidus A."/>
            <person name="Bruce D."/>
            <person name="Goodwin L."/>
            <person name="Pitluck S."/>
            <person name="Kyrpides N."/>
            <person name="Mavromatis K."/>
            <person name="Pagani I."/>
            <person name="Ivanova N."/>
            <person name="Teshima H."/>
            <person name="Brettin T."/>
            <person name="Detter J.C."/>
            <person name="Han C."/>
            <person name="Tapia R."/>
            <person name="Land M."/>
            <person name="Hauser L."/>
            <person name="Markowitz V."/>
            <person name="Cheng J.-F."/>
            <person name="Hugenholtz P."/>
            <person name="Woyke T."/>
            <person name="Wu D."/>
            <person name="Spring S."/>
            <person name="Pukall R."/>
            <person name="Steenblock K."/>
            <person name="Schneider S."/>
            <person name="Klenk H.-P."/>
            <person name="Eisen J.A."/>
        </authorList>
    </citation>
    <scope>NUCLEOTIDE SEQUENCE [LARGE SCALE GENOMIC DNA]</scope>
    <source>
        <strain evidence="7">DSM 15567 / CIP 107919 / 50-1 BON</strain>
    </source>
</reference>